<dbReference type="GO" id="GO:0000712">
    <property type="term" value="P:resolution of meiotic recombination intermediates"/>
    <property type="evidence" value="ECO:0007669"/>
    <property type="project" value="TreeGrafter"/>
</dbReference>
<dbReference type="Pfam" id="PF00204">
    <property type="entry name" value="DNA_gyraseB"/>
    <property type="match status" value="1"/>
</dbReference>
<keyword evidence="9 12" id="KW-0799">Topoisomerase</keyword>
<reference evidence="17 18" key="1">
    <citation type="submission" date="2015-12" db="EMBL/GenBank/DDBJ databases">
        <title>Dictyostelia acquired genes for synthesis and detection of signals that induce cell-type specialization by lateral gene transfer from prokaryotes.</title>
        <authorList>
            <person name="Gloeckner G."/>
            <person name="Schaap P."/>
        </authorList>
    </citation>
    <scope>NUCLEOTIDE SEQUENCE [LARGE SCALE GENOMIC DNA]</scope>
    <source>
        <strain evidence="17 18">TK</strain>
    </source>
</reference>
<comment type="cofactor">
    <cofactor evidence="3">
        <name>Mg(2+)</name>
        <dbReference type="ChEBI" id="CHEBI:18420"/>
    </cofactor>
</comment>
<dbReference type="OMA" id="NCYVVEM"/>
<evidence type="ECO:0000256" key="12">
    <source>
        <dbReference type="PROSITE-ProRule" id="PRU01384"/>
    </source>
</evidence>
<dbReference type="FunFam" id="3.30.565.10:FF:000097">
    <property type="entry name" value="DNA topoisomerase 2"/>
    <property type="match status" value="1"/>
</dbReference>
<dbReference type="Proteomes" id="UP000076078">
    <property type="component" value="Unassembled WGS sequence"/>
</dbReference>
<feature type="domain" description="Toprim" evidence="15">
    <location>
        <begin position="533"/>
        <end position="650"/>
    </location>
</feature>
<dbReference type="SMART" id="SM00433">
    <property type="entry name" value="TOP2c"/>
    <property type="match status" value="1"/>
</dbReference>
<evidence type="ECO:0000256" key="11">
    <source>
        <dbReference type="ARBA" id="ARBA00023235"/>
    </source>
</evidence>
<evidence type="ECO:0000256" key="13">
    <source>
        <dbReference type="RuleBase" id="RU362094"/>
    </source>
</evidence>
<keyword evidence="10 12" id="KW-0238">DNA-binding</keyword>
<evidence type="ECO:0000313" key="17">
    <source>
        <dbReference type="EMBL" id="KYQ93901.1"/>
    </source>
</evidence>
<dbReference type="GO" id="GO:0005524">
    <property type="term" value="F:ATP binding"/>
    <property type="evidence" value="ECO:0007669"/>
    <property type="project" value="UniProtKB-UniRule"/>
</dbReference>
<feature type="compositionally biased region" description="Basic residues" evidence="14">
    <location>
        <begin position="1241"/>
        <end position="1252"/>
    </location>
</feature>
<evidence type="ECO:0000256" key="9">
    <source>
        <dbReference type="ARBA" id="ARBA00023029"/>
    </source>
</evidence>
<dbReference type="InterPro" id="IPR013757">
    <property type="entry name" value="Topo_IIA_A_a_sf"/>
</dbReference>
<dbReference type="AlphaFoldDB" id="A0A151ZIS7"/>
<dbReference type="EMBL" id="LODT01000025">
    <property type="protein sequence ID" value="KYQ93901.1"/>
    <property type="molecule type" value="Genomic_DNA"/>
</dbReference>
<keyword evidence="6 13" id="KW-0547">Nucleotide-binding</keyword>
<dbReference type="GO" id="GO:0046872">
    <property type="term" value="F:metal ion binding"/>
    <property type="evidence" value="ECO:0007669"/>
    <property type="project" value="UniProtKB-KW"/>
</dbReference>
<comment type="cofactor">
    <cofactor evidence="2">
        <name>Ca(2+)</name>
        <dbReference type="ChEBI" id="CHEBI:29108"/>
    </cofactor>
</comment>
<evidence type="ECO:0000256" key="5">
    <source>
        <dbReference type="ARBA" id="ARBA00022723"/>
    </source>
</evidence>
<dbReference type="CDD" id="cd03481">
    <property type="entry name" value="TopoIIA_Trans_ScTopoIIA"/>
    <property type="match status" value="1"/>
</dbReference>
<sequence>MLTKIIPKSYNKFLNQIRLVNSISIIYNNIPIYKSITNQKLNSQSINNIKYNNLDNQQQQQKRCFTSKTSIEEIYQKKTPTEHVLLRPDSYIGTIQKIEHEHWVLKQSMFNKRKKEVIIPSQQQPQINKPVSIHPENVKYIPGLLKIFDEILVNAADNYQRDKSMSFIKVDIDPNQDSISITNDGKGIPIVMHKTENCYVVEMVMGNLMSGSNFNDSELKVVGGRNGFGAKLTNIFSKEFSVETVDKLNKKKYSQKWFNNMSIREEPIISKMLLNEKDFTKITFKPDLEKFHIKSLWDDDILYLMERRVYDIAGCNPNLKVYLNGKELNYNFQSYVSLYEPYLKGDNKKKLEETSEEESNILYCELGDRWKIGIGLSDSIGQQFTQVSFVNSINTIKGGTHVNVVSDQVVRYISERLKKKHSDLDVRPMNIKNHLSLFVSCLIDNPSFDSQTKETLTTKPQLFGSTPEIPEQVLSQFVKQSKIIEKIAGWILMKQKAELVQQTSSRQSKNTLIKSILKLDDANWAGGPKSKECTLILTEGDSAKSLALSGLSVLGRNKYGVFPLRGKLLNVREASPKSLLNNEEINHLTTILGLSHKKDYKDAESLSELRYGKVMIMTDQDHDGSHIKGLIINFLHYFWPELLKKDFIEEFVTPLIKVSSGGKEKKSFFTMNDYLDWKKSLTSSQSQKSYQTKYYKGLGTSTSAEAKEYFSNLNKHVIAFQWKGENIDQLMDTAFSKGSIQKRQQWIKEADLTQSIDHTKQMITYDEFINKELVHYSWAANIRSIPSIVDGLKPGQRKILYACFKRRLHQEVKVAQLSGYVAEHTAYHHGEQSLNSTIVKMAHSFVGSNNIPLLYQGGQFGTRLLGGEDSASARYIFTKLEPLSRQIFNELDDPLLNYLQEEGESIQPDYYVPIIPMVLVNGAEGIGVGMATSVPLYSPVDLIDQLLCKLNNQPPLKKLIPWYKGFKGTIVKQPDRDTYKTSGCIQFSDDNKSLIISELPIGRWISDYKETLHDLMDRDLIKSFQESNSENTVHFTISLSMEQLEEMQDLTPNELLNLFKLTTLIHPNLTLFDENGNSIRYQSVEDIIDHFYSIRLEFYQKRKSHTVQTLNVQIEKLEKTIQFLQIISSGKLKLHGRTKQDLIRDLEENHQFTTNDQTMSYLFSLPILDITIEKIENLQSQLTKKHSEYNYISQAAIEDLWKSDLDQLRSTLLTIDDGYSRERKSNRTKSGQSESTSNITKSKKKLSSKNKK</sequence>
<comment type="similarity">
    <text evidence="4 13">Belongs to the type II topoisomerase family.</text>
</comment>
<dbReference type="InterPro" id="IPR034157">
    <property type="entry name" value="TOPRIM_TopoII"/>
</dbReference>
<dbReference type="InterPro" id="IPR036890">
    <property type="entry name" value="HATPase_C_sf"/>
</dbReference>
<dbReference type="InterPro" id="IPR013759">
    <property type="entry name" value="Topo_IIA_B_C"/>
</dbReference>
<evidence type="ECO:0000256" key="2">
    <source>
        <dbReference type="ARBA" id="ARBA00001913"/>
    </source>
</evidence>
<comment type="catalytic activity">
    <reaction evidence="1 12 13">
        <text>ATP-dependent breakage, passage and rejoining of double-stranded DNA.</text>
        <dbReference type="EC" id="5.6.2.2"/>
    </reaction>
</comment>
<keyword evidence="8" id="KW-0460">Magnesium</keyword>
<evidence type="ECO:0000313" key="18">
    <source>
        <dbReference type="Proteomes" id="UP000076078"/>
    </source>
</evidence>
<dbReference type="InterPro" id="IPR001241">
    <property type="entry name" value="Topo_IIA"/>
</dbReference>
<organism evidence="17 18">
    <name type="scientific">Tieghemostelium lacteum</name>
    <name type="common">Slime mold</name>
    <name type="synonym">Dictyostelium lacteum</name>
    <dbReference type="NCBI Taxonomy" id="361077"/>
    <lineage>
        <taxon>Eukaryota</taxon>
        <taxon>Amoebozoa</taxon>
        <taxon>Evosea</taxon>
        <taxon>Eumycetozoa</taxon>
        <taxon>Dictyostelia</taxon>
        <taxon>Dictyosteliales</taxon>
        <taxon>Raperosteliaceae</taxon>
        <taxon>Tieghemostelium</taxon>
    </lineage>
</organism>
<dbReference type="InterPro" id="IPR020568">
    <property type="entry name" value="Ribosomal_Su5_D2-typ_SF"/>
</dbReference>
<evidence type="ECO:0000256" key="6">
    <source>
        <dbReference type="ARBA" id="ARBA00022741"/>
    </source>
</evidence>
<dbReference type="InterPro" id="IPR031660">
    <property type="entry name" value="TOPRIM_C"/>
</dbReference>
<name>A0A151ZIS7_TIELA</name>
<dbReference type="Pfam" id="PF01751">
    <property type="entry name" value="Toprim"/>
    <property type="match status" value="1"/>
</dbReference>
<dbReference type="Gene3D" id="3.40.50.670">
    <property type="match status" value="1"/>
</dbReference>
<dbReference type="CDD" id="cd16930">
    <property type="entry name" value="HATPase_TopII-like"/>
    <property type="match status" value="1"/>
</dbReference>
<dbReference type="PRINTS" id="PR01158">
    <property type="entry name" value="TOPISMRASEII"/>
</dbReference>
<dbReference type="Gene3D" id="1.10.268.10">
    <property type="entry name" value="Topoisomerase, domain 3"/>
    <property type="match status" value="1"/>
</dbReference>
<dbReference type="FunFam" id="3.40.50.670:FF:000001">
    <property type="entry name" value="DNA topoisomerase 2"/>
    <property type="match status" value="1"/>
</dbReference>
<feature type="domain" description="Topo IIA-type catalytic" evidence="16">
    <location>
        <begin position="785"/>
        <end position="1205"/>
    </location>
</feature>
<dbReference type="SUPFAM" id="SSF56719">
    <property type="entry name" value="Type II DNA topoisomerase"/>
    <property type="match status" value="1"/>
</dbReference>
<dbReference type="GO" id="GO:0003677">
    <property type="term" value="F:DNA binding"/>
    <property type="evidence" value="ECO:0007669"/>
    <property type="project" value="UniProtKB-UniRule"/>
</dbReference>
<dbReference type="Gene3D" id="3.90.199.10">
    <property type="entry name" value="Topoisomerase II, domain 5"/>
    <property type="match status" value="1"/>
</dbReference>
<dbReference type="SMART" id="SM00434">
    <property type="entry name" value="TOP4c"/>
    <property type="match status" value="1"/>
</dbReference>
<dbReference type="Gene3D" id="3.30.1490.30">
    <property type="match status" value="1"/>
</dbReference>
<dbReference type="GO" id="GO:0006265">
    <property type="term" value="P:DNA topological change"/>
    <property type="evidence" value="ECO:0007669"/>
    <property type="project" value="UniProtKB-UniRule"/>
</dbReference>
<feature type="active site" description="O-(5'-phospho-DNA)-tyrosine intermediate" evidence="12">
    <location>
        <position position="875"/>
    </location>
</feature>
<gene>
    <name evidence="17" type="ORF">DLAC_05305</name>
</gene>
<evidence type="ECO:0000256" key="10">
    <source>
        <dbReference type="ARBA" id="ARBA00023125"/>
    </source>
</evidence>
<dbReference type="PRINTS" id="PR00418">
    <property type="entry name" value="TPI2FAMILY"/>
</dbReference>
<evidence type="ECO:0000256" key="1">
    <source>
        <dbReference type="ARBA" id="ARBA00000185"/>
    </source>
</evidence>
<dbReference type="STRING" id="361077.A0A151ZIS7"/>
<dbReference type="InterPro" id="IPR013758">
    <property type="entry name" value="Topo_IIA_A/C_ab"/>
</dbReference>
<dbReference type="InterPro" id="IPR018522">
    <property type="entry name" value="TopoIIA_CS"/>
</dbReference>
<comment type="function">
    <text evidence="13">Control of topological states of DNA by transient breakage and subsequent rejoining of DNA strands. Topoisomerase II makes double-strand breaks.</text>
</comment>
<evidence type="ECO:0000256" key="7">
    <source>
        <dbReference type="ARBA" id="ARBA00022840"/>
    </source>
</evidence>
<evidence type="ECO:0000259" key="16">
    <source>
        <dbReference type="PROSITE" id="PS52040"/>
    </source>
</evidence>
<dbReference type="InterPro" id="IPR013506">
    <property type="entry name" value="Topo_IIA_bsu_dom2"/>
</dbReference>
<dbReference type="PANTHER" id="PTHR10169">
    <property type="entry name" value="DNA TOPOISOMERASE/GYRASE"/>
    <property type="match status" value="1"/>
</dbReference>
<proteinExistence type="inferred from homology"/>
<keyword evidence="7 13" id="KW-0067">ATP-binding</keyword>
<dbReference type="Gene3D" id="3.30.565.10">
    <property type="entry name" value="Histidine kinase-like ATPase, C-terminal domain"/>
    <property type="match status" value="1"/>
</dbReference>
<dbReference type="SUPFAM" id="SSF54211">
    <property type="entry name" value="Ribosomal protein S5 domain 2-like"/>
    <property type="match status" value="1"/>
</dbReference>
<dbReference type="GO" id="GO:0005634">
    <property type="term" value="C:nucleus"/>
    <property type="evidence" value="ECO:0007669"/>
    <property type="project" value="TreeGrafter"/>
</dbReference>
<feature type="region of interest" description="Disordered" evidence="14">
    <location>
        <begin position="1220"/>
        <end position="1252"/>
    </location>
</feature>
<keyword evidence="11 12" id="KW-0413">Isomerase</keyword>
<dbReference type="PROSITE" id="PS50880">
    <property type="entry name" value="TOPRIM"/>
    <property type="match status" value="1"/>
</dbReference>
<keyword evidence="18" id="KW-1185">Reference proteome</keyword>
<dbReference type="FunFam" id="3.90.199.10:FF:000002">
    <property type="entry name" value="DNA topoisomerase 2"/>
    <property type="match status" value="1"/>
</dbReference>
<dbReference type="GO" id="GO:0003918">
    <property type="term" value="F:DNA topoisomerase type II (double strand cut, ATP-hydrolyzing) activity"/>
    <property type="evidence" value="ECO:0007669"/>
    <property type="project" value="UniProtKB-UniRule"/>
</dbReference>
<dbReference type="CDD" id="cd03365">
    <property type="entry name" value="TOPRIM_TopoIIA"/>
    <property type="match status" value="1"/>
</dbReference>
<dbReference type="PROSITE" id="PS52040">
    <property type="entry name" value="TOPO_IIA"/>
    <property type="match status" value="1"/>
</dbReference>
<dbReference type="Gene3D" id="3.30.230.10">
    <property type="match status" value="1"/>
</dbReference>
<dbReference type="PROSITE" id="PS00177">
    <property type="entry name" value="TOPOISOMERASE_II"/>
    <property type="match status" value="1"/>
</dbReference>
<evidence type="ECO:0000256" key="14">
    <source>
        <dbReference type="SAM" id="MobiDB-lite"/>
    </source>
</evidence>
<comment type="subunit">
    <text evidence="13">Homodimer.</text>
</comment>
<dbReference type="InterPro" id="IPR006171">
    <property type="entry name" value="TOPRIM_dom"/>
</dbReference>
<dbReference type="OrthoDB" id="276498at2759"/>
<evidence type="ECO:0000256" key="8">
    <source>
        <dbReference type="ARBA" id="ARBA00022842"/>
    </source>
</evidence>
<comment type="caution">
    <text evidence="17">The sequence shown here is derived from an EMBL/GenBank/DDBJ whole genome shotgun (WGS) entry which is preliminary data.</text>
</comment>
<dbReference type="InterPro" id="IPR013760">
    <property type="entry name" value="Topo_IIA-like_dom_sf"/>
</dbReference>
<protein>
    <recommendedName>
        <fullName evidence="13">DNA topoisomerase 2</fullName>
        <ecNumber evidence="13">5.6.2.2</ecNumber>
    </recommendedName>
</protein>
<dbReference type="InterPro" id="IPR002205">
    <property type="entry name" value="Topo_IIA_dom_A"/>
</dbReference>
<dbReference type="GO" id="GO:0000819">
    <property type="term" value="P:sister chromatid segregation"/>
    <property type="evidence" value="ECO:0007669"/>
    <property type="project" value="TreeGrafter"/>
</dbReference>
<evidence type="ECO:0000256" key="4">
    <source>
        <dbReference type="ARBA" id="ARBA00011080"/>
    </source>
</evidence>
<evidence type="ECO:0000259" key="15">
    <source>
        <dbReference type="PROSITE" id="PS50880"/>
    </source>
</evidence>
<dbReference type="InParanoid" id="A0A151ZIS7"/>
<dbReference type="InterPro" id="IPR001154">
    <property type="entry name" value="TopoII_euk"/>
</dbReference>
<dbReference type="Pfam" id="PF16898">
    <property type="entry name" value="TOPRIM_C"/>
    <property type="match status" value="1"/>
</dbReference>
<dbReference type="Pfam" id="PF00521">
    <property type="entry name" value="DNA_topoisoIV"/>
    <property type="match status" value="1"/>
</dbReference>
<keyword evidence="5" id="KW-0479">Metal-binding</keyword>
<dbReference type="SUPFAM" id="SSF55874">
    <property type="entry name" value="ATPase domain of HSP90 chaperone/DNA topoisomerase II/histidine kinase"/>
    <property type="match status" value="1"/>
</dbReference>
<dbReference type="InterPro" id="IPR014721">
    <property type="entry name" value="Ribsml_uS5_D2-typ_fold_subgr"/>
</dbReference>
<accession>A0A151ZIS7</accession>
<dbReference type="PANTHER" id="PTHR10169:SF49">
    <property type="entry name" value="DNA TOPOISOMERASE 2, MITOCHONDRIAL"/>
    <property type="match status" value="1"/>
</dbReference>
<dbReference type="EC" id="5.6.2.2" evidence="13"/>
<dbReference type="InterPro" id="IPR050634">
    <property type="entry name" value="DNA_Topoisomerase_II"/>
</dbReference>
<dbReference type="Gene3D" id="3.30.1360.40">
    <property type="match status" value="1"/>
</dbReference>
<evidence type="ECO:0000256" key="3">
    <source>
        <dbReference type="ARBA" id="ARBA00001946"/>
    </source>
</evidence>